<comment type="caution">
    <text evidence="1">The sequence shown here is derived from an EMBL/GenBank/DDBJ whole genome shotgun (WGS) entry which is preliminary data.</text>
</comment>
<evidence type="ECO:0000313" key="1">
    <source>
        <dbReference type="EMBL" id="TDS15182.1"/>
    </source>
</evidence>
<accession>A0A4R7D4D9</accession>
<proteinExistence type="predicted"/>
<reference evidence="1 2" key="1">
    <citation type="submission" date="2019-03" db="EMBL/GenBank/DDBJ databases">
        <title>Genomic Encyclopedia of Type Strains, Phase III (KMG-III): the genomes of soil and plant-associated and newly described type strains.</title>
        <authorList>
            <person name="Whitman W."/>
        </authorList>
    </citation>
    <scope>NUCLEOTIDE SEQUENCE [LARGE SCALE GENOMIC DNA]</scope>
    <source>
        <strain evidence="1 2">CECT 8455</strain>
    </source>
</reference>
<organism evidence="1 2">
    <name type="scientific">Maribacter caenipelagi</name>
    <dbReference type="NCBI Taxonomy" id="1447781"/>
    <lineage>
        <taxon>Bacteria</taxon>
        <taxon>Pseudomonadati</taxon>
        <taxon>Bacteroidota</taxon>
        <taxon>Flavobacteriia</taxon>
        <taxon>Flavobacteriales</taxon>
        <taxon>Flavobacteriaceae</taxon>
        <taxon>Maribacter</taxon>
    </lineage>
</organism>
<evidence type="ECO:0000313" key="2">
    <source>
        <dbReference type="Proteomes" id="UP000295274"/>
    </source>
</evidence>
<keyword evidence="2" id="KW-1185">Reference proteome</keyword>
<dbReference type="EMBL" id="SNZW01000014">
    <property type="protein sequence ID" value="TDS15182.1"/>
    <property type="molecule type" value="Genomic_DNA"/>
</dbReference>
<protein>
    <submittedName>
        <fullName evidence="1">Uncharacterized protein</fullName>
    </submittedName>
</protein>
<sequence>MAFLNYVCVSLTLLLNKLILANGMETKRLNNLNSENYKY</sequence>
<gene>
    <name evidence="1" type="ORF">DFQ03_1822</name>
</gene>
<dbReference type="AlphaFoldDB" id="A0A4R7D4D9"/>
<dbReference type="Proteomes" id="UP000295274">
    <property type="component" value="Unassembled WGS sequence"/>
</dbReference>
<name>A0A4R7D4D9_9FLAO</name>